<evidence type="ECO:0000313" key="2">
    <source>
        <dbReference type="EMBL" id="GIQ84219.1"/>
    </source>
</evidence>
<feature type="transmembrane region" description="Helical" evidence="1">
    <location>
        <begin position="111"/>
        <end position="137"/>
    </location>
</feature>
<proteinExistence type="predicted"/>
<reference evidence="2 3" key="1">
    <citation type="journal article" date="2018" name="PLoS ONE">
        <title>The draft genome of Kipferlia bialata reveals reductive genome evolution in fornicate parasites.</title>
        <authorList>
            <person name="Tanifuji G."/>
            <person name="Takabayashi S."/>
            <person name="Kume K."/>
            <person name="Takagi M."/>
            <person name="Nakayama T."/>
            <person name="Kamikawa R."/>
            <person name="Inagaki Y."/>
            <person name="Hashimoto T."/>
        </authorList>
    </citation>
    <scope>NUCLEOTIDE SEQUENCE [LARGE SCALE GENOMIC DNA]</scope>
    <source>
        <strain evidence="2">NY0173</strain>
    </source>
</reference>
<comment type="caution">
    <text evidence="2">The sequence shown here is derived from an EMBL/GenBank/DDBJ whole genome shotgun (WGS) entry which is preliminary data.</text>
</comment>
<evidence type="ECO:0000313" key="3">
    <source>
        <dbReference type="Proteomes" id="UP000265618"/>
    </source>
</evidence>
<keyword evidence="1" id="KW-0812">Transmembrane</keyword>
<dbReference type="AlphaFoldDB" id="A0A9K3CVS7"/>
<keyword evidence="1" id="KW-0472">Membrane</keyword>
<gene>
    <name evidence="2" type="ORF">KIPB_005671</name>
</gene>
<protein>
    <submittedName>
        <fullName evidence="2">Uncharacterized protein</fullName>
    </submittedName>
</protein>
<organism evidence="2 3">
    <name type="scientific">Kipferlia bialata</name>
    <dbReference type="NCBI Taxonomy" id="797122"/>
    <lineage>
        <taxon>Eukaryota</taxon>
        <taxon>Metamonada</taxon>
        <taxon>Carpediemonas-like organisms</taxon>
        <taxon>Kipferlia</taxon>
    </lineage>
</organism>
<keyword evidence="3" id="KW-1185">Reference proteome</keyword>
<name>A0A9K3CVS7_9EUKA</name>
<keyword evidence="1" id="KW-1133">Transmembrane helix</keyword>
<dbReference type="Proteomes" id="UP000265618">
    <property type="component" value="Unassembled WGS sequence"/>
</dbReference>
<dbReference type="EMBL" id="BDIP01001354">
    <property type="protein sequence ID" value="GIQ84219.1"/>
    <property type="molecule type" value="Genomic_DNA"/>
</dbReference>
<accession>A0A9K3CVS7</accession>
<sequence length="184" mass="19838">MDRLSTLDPDGLGTTGWVTGVEVEGESHRSRCRVSVSMGLQSYNLCDTVGCLFYSSSSDSTTFCDHYSIGAQPTLHFDEHARCSVSAHEMLTACVYTDSQKQDMHSAVSMLLLGSIALALFGTLFSVCFCCCSCRCLSASRQRKKELKARAASQNRLYGTPAVATLNGMAVTGPVVPTSMLPIR</sequence>
<evidence type="ECO:0000256" key="1">
    <source>
        <dbReference type="SAM" id="Phobius"/>
    </source>
</evidence>